<dbReference type="InterPro" id="IPR036188">
    <property type="entry name" value="FAD/NAD-bd_sf"/>
</dbReference>
<evidence type="ECO:0000313" key="2">
    <source>
        <dbReference type="Proteomes" id="UP000253951"/>
    </source>
</evidence>
<name>A0A345HB15_9FLAO</name>
<organism evidence="1 2">
    <name type="scientific">Flavobacterium arcticum</name>
    <dbReference type="NCBI Taxonomy" id="1784713"/>
    <lineage>
        <taxon>Bacteria</taxon>
        <taxon>Pseudomonadati</taxon>
        <taxon>Bacteroidota</taxon>
        <taxon>Flavobacteriia</taxon>
        <taxon>Flavobacteriales</taxon>
        <taxon>Flavobacteriaceae</taxon>
        <taxon>Flavobacterium</taxon>
    </lineage>
</organism>
<dbReference type="KEGG" id="fat:DVK85_05810"/>
<dbReference type="Proteomes" id="UP000253951">
    <property type="component" value="Chromosome"/>
</dbReference>
<dbReference type="AlphaFoldDB" id="A0A345HB15"/>
<proteinExistence type="predicted"/>
<protein>
    <submittedName>
        <fullName evidence="1">Lycopene cyclase</fullName>
    </submittedName>
</protein>
<sequence length="378" mass="44088">MKHFHYIFAGSGLSALMTVYRMVVSGKFTDKSILLIDPDTKESNDRTWCFWETESGEWDNIVSKHWDSAFFINTAFTKKMILAPYHYKMIKGADFYSHIKSVISKQANITFIQQRVTDFTDTPQHVLVKTETESYTCNKLFNSIYNPTLPAESRYPLLQQHFIGWFVKTKKPVFNADTATFMDFSVPQKGNTRFMYVMPVSETEALVEYTLFSHDLLQTQEYESAIHQYLENLDSNDYEVIEKERGSIPMTCYPFWENNTKNIINIGSAGGWTKASTGYTFKNTSKKSQKLIAFLENETDFTKFHKKNRFWLYDLLLLDILYKKNEKGSTIFSAMFRNAMPQLIFKFLDEETTISEDLKVIWACPKSLFIKALGKRLF</sequence>
<reference evidence="1 2" key="1">
    <citation type="submission" date="2018-07" db="EMBL/GenBank/DDBJ databases">
        <title>Complete genome sequence of Flavobacterium arcticum type strain SM1502T.</title>
        <authorList>
            <person name="Li Y."/>
            <person name="Li D.-D."/>
        </authorList>
    </citation>
    <scope>NUCLEOTIDE SEQUENCE [LARGE SCALE GENOMIC DNA]</scope>
    <source>
        <strain evidence="1 2">SM1502</strain>
    </source>
</reference>
<evidence type="ECO:0000313" key="1">
    <source>
        <dbReference type="EMBL" id="AXG73775.1"/>
    </source>
</evidence>
<dbReference type="Gene3D" id="3.50.50.60">
    <property type="entry name" value="FAD/NAD(P)-binding domain"/>
    <property type="match status" value="1"/>
</dbReference>
<dbReference type="EMBL" id="CP031188">
    <property type="protein sequence ID" value="AXG73775.1"/>
    <property type="molecule type" value="Genomic_DNA"/>
</dbReference>
<keyword evidence="2" id="KW-1185">Reference proteome</keyword>
<dbReference type="OrthoDB" id="24355at2"/>
<dbReference type="Pfam" id="PF05834">
    <property type="entry name" value="Lycopene_cycl"/>
    <property type="match status" value="1"/>
</dbReference>
<accession>A0A345HB15</accession>
<dbReference type="RefSeq" id="WP_114677534.1">
    <property type="nucleotide sequence ID" value="NZ_CP031188.1"/>
</dbReference>
<gene>
    <name evidence="1" type="ORF">DVK85_05810</name>
</gene>